<keyword evidence="3" id="KW-0067">ATP-binding</keyword>
<keyword evidence="2" id="KW-0378">Hydrolase</keyword>
<dbReference type="InterPro" id="IPR029000">
    <property type="entry name" value="Cyclophilin-like_dom_sf"/>
</dbReference>
<name>A0ABU5IWT5_9BACI</name>
<keyword evidence="1" id="KW-0547">Nucleotide-binding</keyword>
<comment type="caution">
    <text evidence="5">The sequence shown here is derived from an EMBL/GenBank/DDBJ whole genome shotgun (WGS) entry which is preliminary data.</text>
</comment>
<dbReference type="Pfam" id="PF02626">
    <property type="entry name" value="CT_A_B"/>
    <property type="match status" value="1"/>
</dbReference>
<dbReference type="Gene3D" id="2.40.100.10">
    <property type="entry name" value="Cyclophilin-like"/>
    <property type="match status" value="1"/>
</dbReference>
<dbReference type="EMBL" id="JAXOFX010000003">
    <property type="protein sequence ID" value="MDZ5471628.1"/>
    <property type="molecule type" value="Genomic_DNA"/>
</dbReference>
<dbReference type="SUPFAM" id="SSF50891">
    <property type="entry name" value="Cyclophilin-like"/>
    <property type="match status" value="1"/>
</dbReference>
<proteinExistence type="predicted"/>
<evidence type="ECO:0000259" key="4">
    <source>
        <dbReference type="SMART" id="SM00797"/>
    </source>
</evidence>
<gene>
    <name evidence="5" type="ORF">SM124_07685</name>
</gene>
<protein>
    <submittedName>
        <fullName evidence="5">Biotin-dependent carboxyltransferase family protein</fullName>
    </submittedName>
</protein>
<feature type="domain" description="Carboxyltransferase" evidence="4">
    <location>
        <begin position="24"/>
        <end position="304"/>
    </location>
</feature>
<dbReference type="InterPro" id="IPR052708">
    <property type="entry name" value="PxpC"/>
</dbReference>
<evidence type="ECO:0000313" key="5">
    <source>
        <dbReference type="EMBL" id="MDZ5471628.1"/>
    </source>
</evidence>
<organism evidence="5 6">
    <name type="scientific">Robertmurraya mangrovi</name>
    <dbReference type="NCBI Taxonomy" id="3098077"/>
    <lineage>
        <taxon>Bacteria</taxon>
        <taxon>Bacillati</taxon>
        <taxon>Bacillota</taxon>
        <taxon>Bacilli</taxon>
        <taxon>Bacillales</taxon>
        <taxon>Bacillaceae</taxon>
        <taxon>Robertmurraya</taxon>
    </lineage>
</organism>
<dbReference type="PANTHER" id="PTHR43309:SF5">
    <property type="entry name" value="5-OXOPROLINASE SUBUNIT C"/>
    <property type="match status" value="1"/>
</dbReference>
<dbReference type="NCBIfam" id="TIGR00724">
    <property type="entry name" value="urea_amlyse_rel"/>
    <property type="match status" value="1"/>
</dbReference>
<dbReference type="PANTHER" id="PTHR43309">
    <property type="entry name" value="5-OXOPROLINASE SUBUNIT C"/>
    <property type="match status" value="1"/>
</dbReference>
<keyword evidence="6" id="KW-1185">Reference proteome</keyword>
<evidence type="ECO:0000256" key="2">
    <source>
        <dbReference type="ARBA" id="ARBA00022801"/>
    </source>
</evidence>
<dbReference type="RefSeq" id="WP_322445916.1">
    <property type="nucleotide sequence ID" value="NZ_JAXOFX010000003.1"/>
</dbReference>
<dbReference type="InterPro" id="IPR003778">
    <property type="entry name" value="CT_A_B"/>
</dbReference>
<evidence type="ECO:0000313" key="6">
    <source>
        <dbReference type="Proteomes" id="UP001290455"/>
    </source>
</evidence>
<reference evidence="5 6" key="1">
    <citation type="submission" date="2023-11" db="EMBL/GenBank/DDBJ databases">
        <title>Bacillus jintuensis, isolated from a mudflat on the Beibu Gulf coast.</title>
        <authorList>
            <person name="Li M."/>
        </authorList>
    </citation>
    <scope>NUCLEOTIDE SEQUENCE [LARGE SCALE GENOMIC DNA]</scope>
    <source>
        <strain evidence="5 6">31A1R</strain>
    </source>
</reference>
<evidence type="ECO:0000256" key="3">
    <source>
        <dbReference type="ARBA" id="ARBA00022840"/>
    </source>
</evidence>
<accession>A0ABU5IWT5</accession>
<sequence length="325" mass="36251">MGITVIKPGLFTTIQDYGRFGYQQLGIVPSGAMDSYALRIANMIVDNQDMESTIEITMMGPTLRFDKSATISIFGANMSPEINGIPVQTGKPLLIQRGEIVSFRKLVSGARCYLAVHGGIQVPKILDSKSTYVKGRIGGLNGLPLKAQDIIPIQESRMNKRAKWFLAPEWFQYCVSKSPIRIIEGKQFNMFNKNAKRDFLQTIYKIQSNSDRMGYRLQGEPLSLSAPKELITEGVTMGSIQVPPDGQPIILMADRQTTGGYPKIAQVASVDLPILAQKKPGDEIHFEMISLEAAQSLLIEREKQLRVLKKMIKEQNRGEVQYVQN</sequence>
<dbReference type="Proteomes" id="UP001290455">
    <property type="component" value="Unassembled WGS sequence"/>
</dbReference>
<evidence type="ECO:0000256" key="1">
    <source>
        <dbReference type="ARBA" id="ARBA00022741"/>
    </source>
</evidence>
<dbReference type="SMART" id="SM00797">
    <property type="entry name" value="AHS2"/>
    <property type="match status" value="1"/>
</dbReference>